<dbReference type="PANTHER" id="PTHR32322:SF18">
    <property type="entry name" value="S-ADENOSYLMETHIONINE_S-ADENOSYLHOMOCYSTEINE TRANSPORTER"/>
    <property type="match status" value="1"/>
</dbReference>
<protein>
    <submittedName>
        <fullName evidence="9">Permease of the drug/metabolite transporter (DMT) superfamily</fullName>
    </submittedName>
</protein>
<feature type="domain" description="EamA" evidence="8">
    <location>
        <begin position="22"/>
        <end position="151"/>
    </location>
</feature>
<feature type="transmembrane region" description="Helical" evidence="7">
    <location>
        <begin position="78"/>
        <end position="97"/>
    </location>
</feature>
<evidence type="ECO:0000256" key="4">
    <source>
        <dbReference type="ARBA" id="ARBA00022692"/>
    </source>
</evidence>
<dbReference type="PANTHER" id="PTHR32322">
    <property type="entry name" value="INNER MEMBRANE TRANSPORTER"/>
    <property type="match status" value="1"/>
</dbReference>
<comment type="similarity">
    <text evidence="2">Belongs to the EamA transporter family.</text>
</comment>
<feature type="transmembrane region" description="Helical" evidence="7">
    <location>
        <begin position="137"/>
        <end position="156"/>
    </location>
</feature>
<evidence type="ECO:0000256" key="3">
    <source>
        <dbReference type="ARBA" id="ARBA00022475"/>
    </source>
</evidence>
<dbReference type="EMBL" id="FNJU01000003">
    <property type="protein sequence ID" value="SDP49495.1"/>
    <property type="molecule type" value="Genomic_DNA"/>
</dbReference>
<sequence>MKNLIKLMREDDELNETKMRWILLLVIFMWGSNFVFTKLLLEMFPFWTLLFFRNLFAAFGLLWIVRKFLFITPGTKKMWVYVLGASIIGVVINNVLFQIGLKYTLATNASLIMGLTSLATAFISFLIFSVPLRWKQMLGITLGFFGVLLVVLKGSLMNLFTLSFNIGDLYIVGALITFSISFIFIKKATDLKFPPAIISLYAYALSSFCYLPMVIWEQATQGWSEFPSSVLLWLMLIYVGVFPTGVGNMLWNQGISILGPGQCAIFMNGVPVIAAITAVIVLDEPILLLQIIGFLFIGSGVILGSQNSRHGVKKETVNPPV</sequence>
<dbReference type="InterPro" id="IPR000620">
    <property type="entry name" value="EamA_dom"/>
</dbReference>
<feature type="domain" description="EamA" evidence="8">
    <location>
        <begin position="166"/>
        <end position="303"/>
    </location>
</feature>
<name>A0A1H0T6J5_9BACI</name>
<accession>A0A1H0T6J5</accession>
<dbReference type="STRING" id="930152.SAMN05216565_103305"/>
<feature type="transmembrane region" description="Helical" evidence="7">
    <location>
        <begin position="46"/>
        <end position="66"/>
    </location>
</feature>
<keyword evidence="5 7" id="KW-1133">Transmembrane helix</keyword>
<gene>
    <name evidence="9" type="ORF">SAMN05216565_103305</name>
</gene>
<evidence type="ECO:0000313" key="10">
    <source>
        <dbReference type="Proteomes" id="UP000199159"/>
    </source>
</evidence>
<dbReference type="InterPro" id="IPR037185">
    <property type="entry name" value="EmrE-like"/>
</dbReference>
<evidence type="ECO:0000256" key="7">
    <source>
        <dbReference type="SAM" id="Phobius"/>
    </source>
</evidence>
<feature type="transmembrane region" description="Helical" evidence="7">
    <location>
        <begin position="263"/>
        <end position="281"/>
    </location>
</feature>
<dbReference type="Pfam" id="PF00892">
    <property type="entry name" value="EamA"/>
    <property type="match status" value="2"/>
</dbReference>
<reference evidence="10" key="1">
    <citation type="submission" date="2016-10" db="EMBL/GenBank/DDBJ databases">
        <authorList>
            <person name="Varghese N."/>
            <person name="Submissions S."/>
        </authorList>
    </citation>
    <scope>NUCLEOTIDE SEQUENCE [LARGE SCALE GENOMIC DNA]</scope>
    <source>
        <strain evidence="10">IBRC-M10078</strain>
    </source>
</reference>
<dbReference type="InterPro" id="IPR050638">
    <property type="entry name" value="AA-Vitamin_Transporters"/>
</dbReference>
<evidence type="ECO:0000256" key="5">
    <source>
        <dbReference type="ARBA" id="ARBA00022989"/>
    </source>
</evidence>
<proteinExistence type="inferred from homology"/>
<feature type="transmembrane region" description="Helical" evidence="7">
    <location>
        <begin position="109"/>
        <end position="130"/>
    </location>
</feature>
<feature type="transmembrane region" description="Helical" evidence="7">
    <location>
        <begin position="197"/>
        <end position="215"/>
    </location>
</feature>
<evidence type="ECO:0000256" key="6">
    <source>
        <dbReference type="ARBA" id="ARBA00023136"/>
    </source>
</evidence>
<feature type="transmembrane region" description="Helical" evidence="7">
    <location>
        <begin position="21"/>
        <end position="40"/>
    </location>
</feature>
<feature type="transmembrane region" description="Helical" evidence="7">
    <location>
        <begin position="162"/>
        <end position="185"/>
    </location>
</feature>
<organism evidence="9 10">
    <name type="scientific">Litchfieldia salsa</name>
    <dbReference type="NCBI Taxonomy" id="930152"/>
    <lineage>
        <taxon>Bacteria</taxon>
        <taxon>Bacillati</taxon>
        <taxon>Bacillota</taxon>
        <taxon>Bacilli</taxon>
        <taxon>Bacillales</taxon>
        <taxon>Bacillaceae</taxon>
        <taxon>Litchfieldia</taxon>
    </lineage>
</organism>
<keyword evidence="4 7" id="KW-0812">Transmembrane</keyword>
<dbReference type="SUPFAM" id="SSF103481">
    <property type="entry name" value="Multidrug resistance efflux transporter EmrE"/>
    <property type="match status" value="2"/>
</dbReference>
<comment type="subcellular location">
    <subcellularLocation>
        <location evidence="1">Cell membrane</location>
        <topology evidence="1">Multi-pass membrane protein</topology>
    </subcellularLocation>
</comment>
<dbReference type="AlphaFoldDB" id="A0A1H0T6J5"/>
<dbReference type="RefSeq" id="WP_175490232.1">
    <property type="nucleotide sequence ID" value="NZ_FNJU01000003.1"/>
</dbReference>
<keyword evidence="10" id="KW-1185">Reference proteome</keyword>
<feature type="transmembrane region" description="Helical" evidence="7">
    <location>
        <begin position="287"/>
        <end position="304"/>
    </location>
</feature>
<dbReference type="GO" id="GO:0005886">
    <property type="term" value="C:plasma membrane"/>
    <property type="evidence" value="ECO:0007669"/>
    <property type="project" value="UniProtKB-SubCell"/>
</dbReference>
<evidence type="ECO:0000313" key="9">
    <source>
        <dbReference type="EMBL" id="SDP49495.1"/>
    </source>
</evidence>
<evidence type="ECO:0000259" key="8">
    <source>
        <dbReference type="Pfam" id="PF00892"/>
    </source>
</evidence>
<evidence type="ECO:0000256" key="1">
    <source>
        <dbReference type="ARBA" id="ARBA00004651"/>
    </source>
</evidence>
<feature type="transmembrane region" description="Helical" evidence="7">
    <location>
        <begin position="230"/>
        <end position="251"/>
    </location>
</feature>
<dbReference type="Proteomes" id="UP000199159">
    <property type="component" value="Unassembled WGS sequence"/>
</dbReference>
<keyword evidence="3" id="KW-1003">Cell membrane</keyword>
<keyword evidence="6 7" id="KW-0472">Membrane</keyword>
<evidence type="ECO:0000256" key="2">
    <source>
        <dbReference type="ARBA" id="ARBA00007362"/>
    </source>
</evidence>